<protein>
    <recommendedName>
        <fullName evidence="1">NADP-dependent oxidoreductase domain-containing protein</fullName>
    </recommendedName>
</protein>
<dbReference type="Proteomes" id="UP000178606">
    <property type="component" value="Unassembled WGS sequence"/>
</dbReference>
<dbReference type="SUPFAM" id="SSF51430">
    <property type="entry name" value="NAD(P)-linked oxidoreductase"/>
    <property type="match status" value="1"/>
</dbReference>
<name>A0A1F6D326_HANXR</name>
<dbReference type="InterPro" id="IPR020471">
    <property type="entry name" value="AKR"/>
</dbReference>
<evidence type="ECO:0000313" key="3">
    <source>
        <dbReference type="Proteomes" id="UP000178606"/>
    </source>
</evidence>
<dbReference type="InterPro" id="IPR036812">
    <property type="entry name" value="NAD(P)_OxRdtase_dom_sf"/>
</dbReference>
<organism evidence="2 3">
    <name type="scientific">Handelsmanbacteria sp. (strain RIFCSPLOWO2_12_FULL_64_10)</name>
    <dbReference type="NCBI Taxonomy" id="1817868"/>
    <lineage>
        <taxon>Bacteria</taxon>
        <taxon>Candidatus Handelsmaniibacteriota</taxon>
    </lineage>
</organism>
<dbReference type="AlphaFoldDB" id="A0A1F6D326"/>
<gene>
    <name evidence="2" type="ORF">A3F84_24840</name>
</gene>
<accession>A0A1F6D326</accession>
<dbReference type="PRINTS" id="PR00069">
    <property type="entry name" value="ALDKETRDTASE"/>
</dbReference>
<dbReference type="Gene3D" id="3.20.20.100">
    <property type="entry name" value="NADP-dependent oxidoreductase domain"/>
    <property type="match status" value="1"/>
</dbReference>
<sequence length="331" mass="36662">MKQRVLGRTGLKVGELSLGGAFVTRGKEGFEGALPVVRRALELGMNLADTSADYGDSEEALGWALREIGKPCIVSTKLGPPGDWPDFNPKDKGLLMGVVERSLKNLRRDAIDILMVHEPDRPGQLNWYNDGLSFQGPVVELLHELREKGLIKHTGLGGTTVHELTRIVATGAYDVVLTAFNSSPLWRDALSTVIPEANRHRMGVLLASPTQQGWLVRKYEEEVEHGAPWLSPPRREQLKALYRFVDEIGLELPVLCLRWALGVEGVSTVLTGPRNVEQLEQNYQAVEQGPLPADIAARLDEIASMVPHRPFEEPAGCRFGNRDYWGPGRLR</sequence>
<dbReference type="GO" id="GO:0005829">
    <property type="term" value="C:cytosol"/>
    <property type="evidence" value="ECO:0007669"/>
    <property type="project" value="TreeGrafter"/>
</dbReference>
<dbReference type="PANTHER" id="PTHR42686:SF1">
    <property type="entry name" value="GH17980P-RELATED"/>
    <property type="match status" value="1"/>
</dbReference>
<comment type="caution">
    <text evidence="2">The sequence shown here is derived from an EMBL/GenBank/DDBJ whole genome shotgun (WGS) entry which is preliminary data.</text>
</comment>
<reference evidence="2 3" key="1">
    <citation type="journal article" date="2016" name="Nat. Commun.">
        <title>Thousands of microbial genomes shed light on interconnected biogeochemical processes in an aquifer system.</title>
        <authorList>
            <person name="Anantharaman K."/>
            <person name="Brown C.T."/>
            <person name="Hug L.A."/>
            <person name="Sharon I."/>
            <person name="Castelle C.J."/>
            <person name="Probst A.J."/>
            <person name="Thomas B.C."/>
            <person name="Singh A."/>
            <person name="Wilkins M.J."/>
            <person name="Karaoz U."/>
            <person name="Brodie E.L."/>
            <person name="Williams K.H."/>
            <person name="Hubbard S.S."/>
            <person name="Banfield J.F."/>
        </authorList>
    </citation>
    <scope>NUCLEOTIDE SEQUENCE [LARGE SCALE GENOMIC DNA]</scope>
    <source>
        <strain evidence="3">RIFCSPLOWO2_12_FULL_64_10</strain>
    </source>
</reference>
<evidence type="ECO:0000259" key="1">
    <source>
        <dbReference type="Pfam" id="PF00248"/>
    </source>
</evidence>
<dbReference type="InterPro" id="IPR023210">
    <property type="entry name" value="NADP_OxRdtase_dom"/>
</dbReference>
<dbReference type="Pfam" id="PF00248">
    <property type="entry name" value="Aldo_ket_red"/>
    <property type="match status" value="1"/>
</dbReference>
<dbReference type="EMBL" id="MFKF01000059">
    <property type="protein sequence ID" value="OGG55843.1"/>
    <property type="molecule type" value="Genomic_DNA"/>
</dbReference>
<dbReference type="GO" id="GO:0016491">
    <property type="term" value="F:oxidoreductase activity"/>
    <property type="evidence" value="ECO:0007669"/>
    <property type="project" value="InterPro"/>
</dbReference>
<evidence type="ECO:0000313" key="2">
    <source>
        <dbReference type="EMBL" id="OGG55843.1"/>
    </source>
</evidence>
<dbReference type="CDD" id="cd19090">
    <property type="entry name" value="AKR_AKR15A-like"/>
    <property type="match status" value="1"/>
</dbReference>
<dbReference type="PANTHER" id="PTHR42686">
    <property type="entry name" value="GH17980P-RELATED"/>
    <property type="match status" value="1"/>
</dbReference>
<proteinExistence type="predicted"/>
<feature type="domain" description="NADP-dependent oxidoreductase" evidence="1">
    <location>
        <begin position="16"/>
        <end position="303"/>
    </location>
</feature>